<dbReference type="InterPro" id="IPR031325">
    <property type="entry name" value="RHS_repeat"/>
</dbReference>
<dbReference type="EMBL" id="JACHJF010000021">
    <property type="protein sequence ID" value="MBB5121784.1"/>
    <property type="molecule type" value="Genomic_DNA"/>
</dbReference>
<comment type="caution">
    <text evidence="4">The sequence shown here is derived from an EMBL/GenBank/DDBJ whole genome shotgun (WGS) entry which is preliminary data.</text>
</comment>
<dbReference type="Gene3D" id="2.180.10.10">
    <property type="entry name" value="RHS repeat-associated core"/>
    <property type="match status" value="1"/>
</dbReference>
<organism evidence="4 5">
    <name type="scientific">Streptomyces eurocidicus</name>
    <name type="common">Streptoverticillium eurocidicus</name>
    <dbReference type="NCBI Taxonomy" id="66423"/>
    <lineage>
        <taxon>Bacteria</taxon>
        <taxon>Bacillati</taxon>
        <taxon>Actinomycetota</taxon>
        <taxon>Actinomycetes</taxon>
        <taxon>Kitasatosporales</taxon>
        <taxon>Streptomycetaceae</taxon>
        <taxon>Streptomyces</taxon>
    </lineage>
</organism>
<feature type="region of interest" description="Disordered" evidence="2">
    <location>
        <begin position="1"/>
        <end position="37"/>
    </location>
</feature>
<dbReference type="Pfam" id="PF25023">
    <property type="entry name" value="TEN_YD-shell"/>
    <property type="match status" value="1"/>
</dbReference>
<accession>A0A7W8BHT1</accession>
<dbReference type="PROSITE" id="PS50818">
    <property type="entry name" value="INTEIN_C_TER"/>
    <property type="match status" value="1"/>
</dbReference>
<dbReference type="InterPro" id="IPR036844">
    <property type="entry name" value="Hint_dom_sf"/>
</dbReference>
<dbReference type="InterPro" id="IPR050708">
    <property type="entry name" value="T6SS_VgrG/RHS"/>
</dbReference>
<dbReference type="InterPro" id="IPR030934">
    <property type="entry name" value="Intein_C"/>
</dbReference>
<evidence type="ECO:0000256" key="1">
    <source>
        <dbReference type="ARBA" id="ARBA00022737"/>
    </source>
</evidence>
<feature type="domain" description="Hint" evidence="3">
    <location>
        <begin position="1942"/>
        <end position="2043"/>
    </location>
</feature>
<evidence type="ECO:0000313" key="4">
    <source>
        <dbReference type="EMBL" id="MBB5121784.1"/>
    </source>
</evidence>
<dbReference type="Gene3D" id="2.170.16.10">
    <property type="entry name" value="Hedgehog/Intein (Hint) domain"/>
    <property type="match status" value="1"/>
</dbReference>
<dbReference type="SUPFAM" id="SSF51294">
    <property type="entry name" value="Hedgehog/intein (Hint) domain"/>
    <property type="match status" value="1"/>
</dbReference>
<sequence>MGKSLAADSLPVTLLTAPAEPREREQAPTASQTAGNAEIRVLDHTASERTGVDGLLFSITPQLPGTGFKPAPTATRVRVDYSAFAQAFGGAYAARLRLAELPSCALTTPHKAECRTSVPLETVNDTEEQTLTARIPLHAPAATVLAAAPVSSGEKGDYKASPLSPSSTWKTDLNTGAFGWSYPMQVPAVPGGLKPDIGLVYSSSAIDGRTGNTNNQSSWVGDGFDLWPGFIERSYKPCADDDVKHTDGNKPGDLCWAYENATLSFNGKSGELVPAGDNQWKLRNDDGTKISRLVGDEHDNGDNDNEYWRLTSPDGTRYYFGYHKLNGWAAGKDTTDSTWTVPVYGNNTGEPCHKDTFKDSWCQQAWRWNLDYAVDRHGNAVSYYYGKESNSYGRDLEAKDGTPYTRGGYLKRIEYGLKSSDLYAKALAKVDIGNAERCLPDDKQGLTCAADTIGTKKPYWYDTPWDLNCTAGTECDKGRLSPSFWTRKRLTDVTTRVLKSDGTYASVDSWKLSHRWGMADTDYQLLLDSVQHTGQSATPAITLPKTTFAYTQRPNRLDKTGDGQAPFIKERLSTVADETGGQTDVVYSAPACDGSRLPTPETNTTRCFPQFTSVAGGEDPTQQWFNKYVVESVTAADRTGGSPDQVTRYEYLGDAAWHFDDDDGLTKEKFKTWSAWRGYGHVRVQKGGQGAGGMKSQEDTYFLRGMDGDRKSRAGGTKTVLVPVNMDVAEAFVDHESTAGFTYLKESYSGPDGKVLSKSLTKPWHHETARKTRSWGTVTANFTGTESARTYTSLDDGAGTKWRNTATTTVHDTATGRARQVDDHGDTSTPDDDRCTRTTYADNTDANILNLPSRIETVATSCATATVDRAKAVISDVRTAYDGGTYGATPTKGEATSVATLNKHDGKHAAYLESAATFDAYGRALTATDLTAEVVFDTDGTQLSTTRRSDGRTTTTAYTPATGFATTITTTTPPAKADDATTAQVDKSIVDPLRGQPVTTVDTNNKRTDLSYDALGRSTKVWLPNRPKSGNGIPSLEFTYTLTDGKPVAVGTRTLNNKSGQLTSYTLYDGFLRPRQTQAPGPDRGRLLTDTFYDERGLATKTFTTYYANGTPAATLFAPDDARKVESQTWNTYDGLGRVTRTQQIAGNSDVGKVLNTTRTLYGGDRTTVIPPAGSTATTSVIDARGQTRELRQLHSHDPDADFDTTRYAYTPAGALAQVTDPAGNSWSYIYDQQGRRISADDPDQGTILSTYDDRGRLTSTTNARKTRNTLYYTYDDLGRRTEIREGSPTGVKLAEWTYDTVTNGKGRPATTTRYADGNAFTTRVDEYDSLYRATRTSVTIPAMSPDEKPLAGTYDFGTAYEASGAVQSIGLPPAGSLPGNVVSYTYDDILRPVGATTFDGIKATVSSYSLTGKPLQSQLNRNSGKATQVTNGYEWGTQRLATTRVDRQNAPAPDKAAAYTYDETGNIRALSDTAPDGTDTQCFTYDHLRRVTDEWTQSATACADAPAGNLIGGPAPYWNSYTYDKTGNRLTEERHDTGGDSAKDIKRTYTYPAAGKSQPHALTTVQAVGPTGTAKDSYTYDPTGNTIARALGGDTQSLDWDTEGHLAKVTEPKDDKNTKTASYIYDADGRRLIARTDTSTTLYLGTTEITLAKGSTTPKATRYLDFGNGLQAVQSDDGSASFVVADHLGTGQLAIDTITTTATRRRATPFGAPRGEQPKTWPGTKGFVGGTTDPTTGLTHLGAREYDPQTGRFISVDPLMDLADPQQNHGYTYANNNPATLSDPTGLMPGDCALIGVSCTRHVDGSWDVEPNDNYRGAPTENDIESEARVVKLRNYSQCGIGRCGYAGMPAPARQRHIETTYRAEPKWVQVVNTVVETVPKVVGPDVEAWEDCGNLEISGCAWAATDVLPWGKIGKIGKFLKDSRILEEAAEGSERVAKQCHSFLPGTEVLLADGTSKKIEEVETGDHVLATDPETGETTAREVVAGIVTEDDKDFTELTVETDEGGAALVATDTHPFWDTRENTWADAGQVRPGNRLRTADNGAVTVQSATHFRKRQRTHDLTVSGTHTYYVLAGTTPVLVHNCDVGSADLAHLTDRADDLHSLIPSGGQRYRTTGVLHADGIGGGIDLSAVGARSNLTLIQRADSLDAGELAISATNGAHAEVKLVTAAQHLGLRPGGIAASRPFCPACSQFLTGQGATLMSPRTALWLPPGVG</sequence>
<dbReference type="CDD" id="cd00081">
    <property type="entry name" value="Hint"/>
    <property type="match status" value="1"/>
</dbReference>
<dbReference type="Pfam" id="PF07591">
    <property type="entry name" value="PT-HINT"/>
    <property type="match status" value="1"/>
</dbReference>
<dbReference type="RefSeq" id="WP_311775610.1">
    <property type="nucleotide sequence ID" value="NZ_JACHJF010000021.1"/>
</dbReference>
<evidence type="ECO:0000256" key="2">
    <source>
        <dbReference type="SAM" id="MobiDB-lite"/>
    </source>
</evidence>
<dbReference type="InterPro" id="IPR056823">
    <property type="entry name" value="TEN-like_YD-shell"/>
</dbReference>
<evidence type="ECO:0000259" key="3">
    <source>
        <dbReference type="SMART" id="SM00306"/>
    </source>
</evidence>
<gene>
    <name evidence="4" type="ORF">FHS36_005253</name>
</gene>
<feature type="region of interest" description="Disordered" evidence="2">
    <location>
        <begin position="811"/>
        <end position="832"/>
    </location>
</feature>
<reference evidence="4 5" key="1">
    <citation type="submission" date="2020-08" db="EMBL/GenBank/DDBJ databases">
        <title>Genomic Encyclopedia of Type Strains, Phase III (KMG-III): the genomes of soil and plant-associated and newly described type strains.</title>
        <authorList>
            <person name="Whitman W."/>
        </authorList>
    </citation>
    <scope>NUCLEOTIDE SEQUENCE [LARGE SCALE GENOMIC DNA]</scope>
    <source>
        <strain evidence="4 5">CECT 3259</strain>
    </source>
</reference>
<evidence type="ECO:0000313" key="5">
    <source>
        <dbReference type="Proteomes" id="UP000528608"/>
    </source>
</evidence>
<dbReference type="NCBIfam" id="TIGR01643">
    <property type="entry name" value="YD_repeat_2x"/>
    <property type="match status" value="2"/>
</dbReference>
<dbReference type="SMART" id="SM00306">
    <property type="entry name" value="HintN"/>
    <property type="match status" value="1"/>
</dbReference>
<dbReference type="InterPro" id="IPR006530">
    <property type="entry name" value="YD"/>
</dbReference>
<dbReference type="InterPro" id="IPR022385">
    <property type="entry name" value="Rhs_assc_core"/>
</dbReference>
<dbReference type="NCBIfam" id="TIGR03696">
    <property type="entry name" value="Rhs_assc_core"/>
    <property type="match status" value="1"/>
</dbReference>
<feature type="region of interest" description="Disordered" evidence="2">
    <location>
        <begin position="1709"/>
        <end position="1732"/>
    </location>
</feature>
<dbReference type="PANTHER" id="PTHR32305">
    <property type="match status" value="1"/>
</dbReference>
<dbReference type="NCBIfam" id="TIGR01443">
    <property type="entry name" value="intein_Cterm"/>
    <property type="match status" value="1"/>
</dbReference>
<dbReference type="PANTHER" id="PTHR32305:SF17">
    <property type="entry name" value="TRNA NUCLEASE WAPA"/>
    <property type="match status" value="1"/>
</dbReference>
<protein>
    <submittedName>
        <fullName evidence="4">RHS repeat-associated protein</fullName>
    </submittedName>
</protein>
<keyword evidence="1" id="KW-0677">Repeat</keyword>
<dbReference type="Pfam" id="PF05593">
    <property type="entry name" value="RHS_repeat"/>
    <property type="match status" value="1"/>
</dbReference>
<dbReference type="InterPro" id="IPR003587">
    <property type="entry name" value="Hint_dom_N"/>
</dbReference>
<feature type="compositionally biased region" description="Basic and acidic residues" evidence="2">
    <location>
        <begin position="819"/>
        <end position="832"/>
    </location>
</feature>
<name>A0A7W8BHT1_STREU</name>
<dbReference type="Proteomes" id="UP000528608">
    <property type="component" value="Unassembled WGS sequence"/>
</dbReference>
<proteinExistence type="predicted"/>